<proteinExistence type="predicted"/>
<evidence type="ECO:0000313" key="1">
    <source>
        <dbReference type="EMBL" id="ETN21818.1"/>
    </source>
</evidence>
<reference evidence="2" key="1">
    <citation type="submission" date="2011-12" db="EMBL/GenBank/DDBJ databases">
        <authorList>
            <consortium name="The Broad Institute Genome Sequencing Platform"/>
            <person name="Russ C."/>
            <person name="Tyler B."/>
            <person name="Panabieres F."/>
            <person name="Shan W."/>
            <person name="Tripathy S."/>
            <person name="Grunwald N."/>
            <person name="Machado M."/>
            <person name="Young S.K."/>
            <person name="Zeng Q."/>
            <person name="Gargeya S."/>
            <person name="Fitzgerald M."/>
            <person name="Haas B."/>
            <person name="Abouelleil A."/>
            <person name="Alvarado L."/>
            <person name="Arachchi H.M."/>
            <person name="Berlin A."/>
            <person name="Chapman S.B."/>
            <person name="Gearin G."/>
            <person name="Goldberg J."/>
            <person name="Griggs A."/>
            <person name="Gujja S."/>
            <person name="Hansen M."/>
            <person name="Heiman D."/>
            <person name="Howarth C."/>
            <person name="Larimer J."/>
            <person name="Lui A."/>
            <person name="MacDonald P.J.P."/>
            <person name="McCowen C."/>
            <person name="Montmayeur A."/>
            <person name="Murphy C."/>
            <person name="Neiman D."/>
            <person name="Pearson M."/>
            <person name="Priest M."/>
            <person name="Roberts A."/>
            <person name="Saif S."/>
            <person name="Shea T."/>
            <person name="Sisk P."/>
            <person name="Stolte C."/>
            <person name="Sykes S."/>
            <person name="Wortman J."/>
            <person name="Nusbaum C."/>
            <person name="Birren B."/>
        </authorList>
    </citation>
    <scope>NUCLEOTIDE SEQUENCE [LARGE SCALE GENOMIC DNA]</scope>
    <source>
        <strain evidence="2">INRA-310</strain>
    </source>
</reference>
<organism evidence="1 2">
    <name type="scientific">Phytophthora nicotianae (strain INRA-310)</name>
    <name type="common">Phytophthora parasitica</name>
    <dbReference type="NCBI Taxonomy" id="761204"/>
    <lineage>
        <taxon>Eukaryota</taxon>
        <taxon>Sar</taxon>
        <taxon>Stramenopiles</taxon>
        <taxon>Oomycota</taxon>
        <taxon>Peronosporomycetes</taxon>
        <taxon>Peronosporales</taxon>
        <taxon>Peronosporaceae</taxon>
        <taxon>Phytophthora</taxon>
    </lineage>
</organism>
<dbReference type="GeneID" id="20189749"/>
<dbReference type="Proteomes" id="UP000018817">
    <property type="component" value="Unassembled WGS sequence"/>
</dbReference>
<protein>
    <submittedName>
        <fullName evidence="1">Uncharacterized protein</fullName>
    </submittedName>
</protein>
<accession>W2R8U8</accession>
<sequence length="82" mass="9306">MMAKFDPAFTRLSNFHSSSSISLRLHQSNIVLLCRQQELPTLDLPGGGSLYVPHALQTYSWTDFRPWVGSPACVRIPYELVR</sequence>
<dbReference type="AlphaFoldDB" id="W2R8U8"/>
<dbReference type="EMBL" id="KI669563">
    <property type="protein sequence ID" value="ETN21818.1"/>
    <property type="molecule type" value="Genomic_DNA"/>
</dbReference>
<name>W2R8U8_PHYN3</name>
<gene>
    <name evidence="1" type="ORF">PPTG_21150</name>
</gene>
<dbReference type="RefSeq" id="XP_008893851.1">
    <property type="nucleotide sequence ID" value="XM_008895603.1"/>
</dbReference>
<reference evidence="1 2" key="2">
    <citation type="submission" date="2013-11" db="EMBL/GenBank/DDBJ databases">
        <title>The Genome Sequence of Phytophthora parasitica INRA-310.</title>
        <authorList>
            <consortium name="The Broad Institute Genomics Platform"/>
            <person name="Russ C."/>
            <person name="Tyler B."/>
            <person name="Panabieres F."/>
            <person name="Shan W."/>
            <person name="Tripathy S."/>
            <person name="Grunwald N."/>
            <person name="Machado M."/>
            <person name="Johnson C.S."/>
            <person name="Arredondo F."/>
            <person name="Hong C."/>
            <person name="Coffey M."/>
            <person name="Young S.K."/>
            <person name="Zeng Q."/>
            <person name="Gargeya S."/>
            <person name="Fitzgerald M."/>
            <person name="Abouelleil A."/>
            <person name="Alvarado L."/>
            <person name="Chapman S.B."/>
            <person name="Gainer-Dewar J."/>
            <person name="Goldberg J."/>
            <person name="Griggs A."/>
            <person name="Gujja S."/>
            <person name="Hansen M."/>
            <person name="Howarth C."/>
            <person name="Imamovic A."/>
            <person name="Ireland A."/>
            <person name="Larimer J."/>
            <person name="McCowan C."/>
            <person name="Murphy C."/>
            <person name="Pearson M."/>
            <person name="Poon T.W."/>
            <person name="Priest M."/>
            <person name="Roberts A."/>
            <person name="Saif S."/>
            <person name="Shea T."/>
            <person name="Sykes S."/>
            <person name="Wortman J."/>
            <person name="Nusbaum C."/>
            <person name="Birren B."/>
        </authorList>
    </citation>
    <scope>NUCLEOTIDE SEQUENCE [LARGE SCALE GENOMIC DNA]</scope>
    <source>
        <strain evidence="1 2">INRA-310</strain>
    </source>
</reference>
<dbReference type="VEuPathDB" id="FungiDB:PPTG_21150"/>
<evidence type="ECO:0000313" key="2">
    <source>
        <dbReference type="Proteomes" id="UP000018817"/>
    </source>
</evidence>